<sequence>MRLRPLTATAAIALAAFPGAAPAADYTCNNLVPFGQKMICPGFEPNWAVELVCDGPEMTSTFIDAFSGGDITTTPGTVTFSSEEPWAFETSHPVTGSIAYTPAGCTDEGDNVHDFTFTPTGAPGLSGPFFPFCCRIE</sequence>
<dbReference type="Proteomes" id="UP000321389">
    <property type="component" value="Chromosome"/>
</dbReference>
<proteinExistence type="predicted"/>
<feature type="signal peptide" evidence="1">
    <location>
        <begin position="1"/>
        <end position="23"/>
    </location>
</feature>
<evidence type="ECO:0000313" key="3">
    <source>
        <dbReference type="Proteomes" id="UP000321389"/>
    </source>
</evidence>
<evidence type="ECO:0000256" key="1">
    <source>
        <dbReference type="SAM" id="SignalP"/>
    </source>
</evidence>
<dbReference type="RefSeq" id="WP_146297993.1">
    <property type="nucleotide sequence ID" value="NZ_CP042301.2"/>
</dbReference>
<gene>
    <name evidence="2" type="ORF">FQ775_02570</name>
</gene>
<dbReference type="AlphaFoldDB" id="A0A5B8KUR1"/>
<accession>A0A5B8KUR1</accession>
<reference evidence="2" key="1">
    <citation type="submission" date="2020-04" db="EMBL/GenBank/DDBJ databases">
        <title>Nitratireductor sp. nov. isolated from mangrove soil.</title>
        <authorList>
            <person name="Ye Y."/>
        </authorList>
    </citation>
    <scope>NUCLEOTIDE SEQUENCE</scope>
    <source>
        <strain evidence="2">SY7</strain>
    </source>
</reference>
<dbReference type="OrthoDB" id="8115272at2"/>
<keyword evidence="1" id="KW-0732">Signal</keyword>
<protein>
    <submittedName>
        <fullName evidence="2">Uncharacterized protein</fullName>
    </submittedName>
</protein>
<evidence type="ECO:0000313" key="2">
    <source>
        <dbReference type="EMBL" id="QDY99343.1"/>
    </source>
</evidence>
<feature type="chain" id="PRO_5022786190" evidence="1">
    <location>
        <begin position="24"/>
        <end position="137"/>
    </location>
</feature>
<organism evidence="2 3">
    <name type="scientific">Nitratireductor mangrovi</name>
    <dbReference type="NCBI Taxonomy" id="2599600"/>
    <lineage>
        <taxon>Bacteria</taxon>
        <taxon>Pseudomonadati</taxon>
        <taxon>Pseudomonadota</taxon>
        <taxon>Alphaproteobacteria</taxon>
        <taxon>Hyphomicrobiales</taxon>
        <taxon>Phyllobacteriaceae</taxon>
        <taxon>Nitratireductor</taxon>
    </lineage>
</organism>
<dbReference type="EMBL" id="CP042301">
    <property type="protein sequence ID" value="QDY99343.1"/>
    <property type="molecule type" value="Genomic_DNA"/>
</dbReference>
<dbReference type="KEGG" id="niy:FQ775_02570"/>
<keyword evidence="3" id="KW-1185">Reference proteome</keyword>
<name>A0A5B8KUR1_9HYPH</name>